<dbReference type="InterPro" id="IPR036661">
    <property type="entry name" value="Luciferase-like_sf"/>
</dbReference>
<keyword evidence="2" id="KW-0288">FMN</keyword>
<keyword evidence="4 6" id="KW-0503">Monooxygenase</keyword>
<keyword evidence="9" id="KW-1185">Reference proteome</keyword>
<dbReference type="InterPro" id="IPR011251">
    <property type="entry name" value="Luciferase-like_dom"/>
</dbReference>
<proteinExistence type="predicted"/>
<reference evidence="6 9" key="1">
    <citation type="submission" date="2021-01" db="EMBL/GenBank/DDBJ databases">
        <title>Sequencing the genomes of 1000 actinobacteria strains.</title>
        <authorList>
            <person name="Klenk H.-P."/>
        </authorList>
    </citation>
    <scope>NUCLEOTIDE SEQUENCE [LARGE SCALE GENOMIC DNA]</scope>
    <source>
        <strain evidence="6 9">DSM 44581</strain>
    </source>
</reference>
<evidence type="ECO:0000313" key="6">
    <source>
        <dbReference type="EMBL" id="MBM7815056.1"/>
    </source>
</evidence>
<dbReference type="Pfam" id="PF00296">
    <property type="entry name" value="Bac_luciferase"/>
    <property type="match status" value="1"/>
</dbReference>
<dbReference type="GO" id="GO:0008726">
    <property type="term" value="F:alkanesulfonate monooxygenase activity"/>
    <property type="evidence" value="ECO:0007669"/>
    <property type="project" value="UniProtKB-EC"/>
</dbReference>
<evidence type="ECO:0000256" key="2">
    <source>
        <dbReference type="ARBA" id="ARBA00022643"/>
    </source>
</evidence>
<evidence type="ECO:0000256" key="3">
    <source>
        <dbReference type="ARBA" id="ARBA00023002"/>
    </source>
</evidence>
<gene>
    <name evidence="7" type="ORF">J7S33_31035</name>
    <name evidence="6" type="ORF">JOE68_005921</name>
</gene>
<keyword evidence="1" id="KW-0285">Flavoprotein</keyword>
<evidence type="ECO:0000313" key="9">
    <source>
        <dbReference type="Proteomes" id="UP001195724"/>
    </source>
</evidence>
<accession>A0A8T8HYK1</accession>
<organism evidence="7 8">
    <name type="scientific">Saccharothrix algeriensis</name>
    <dbReference type="NCBI Taxonomy" id="173560"/>
    <lineage>
        <taxon>Bacteria</taxon>
        <taxon>Bacillati</taxon>
        <taxon>Actinomycetota</taxon>
        <taxon>Actinomycetes</taxon>
        <taxon>Pseudonocardiales</taxon>
        <taxon>Pseudonocardiaceae</taxon>
        <taxon>Saccharothrix</taxon>
    </lineage>
</organism>
<dbReference type="GO" id="GO:0046306">
    <property type="term" value="P:alkanesulfonate catabolic process"/>
    <property type="evidence" value="ECO:0007669"/>
    <property type="project" value="TreeGrafter"/>
</dbReference>
<dbReference type="AlphaFoldDB" id="A0A8T8HYK1"/>
<dbReference type="Proteomes" id="UP001195724">
    <property type="component" value="Unassembled WGS sequence"/>
</dbReference>
<evidence type="ECO:0000259" key="5">
    <source>
        <dbReference type="Pfam" id="PF00296"/>
    </source>
</evidence>
<keyword evidence="3 6" id="KW-0560">Oxidoreductase</keyword>
<dbReference type="PANTHER" id="PTHR42847">
    <property type="entry name" value="ALKANESULFONATE MONOOXYGENASE"/>
    <property type="match status" value="1"/>
</dbReference>
<dbReference type="Proteomes" id="UP000671828">
    <property type="component" value="Chromosome"/>
</dbReference>
<dbReference type="EMBL" id="JAFBCL010000001">
    <property type="protein sequence ID" value="MBM7815056.1"/>
    <property type="molecule type" value="Genomic_DNA"/>
</dbReference>
<protein>
    <submittedName>
        <fullName evidence="6">Alkanesulfonate monooxygenase</fullName>
        <ecNumber evidence="6">1.14.14.5</ecNumber>
    </submittedName>
    <submittedName>
        <fullName evidence="7">LLM class flavin-dependent oxidoreductase</fullName>
    </submittedName>
</protein>
<evidence type="ECO:0000256" key="4">
    <source>
        <dbReference type="ARBA" id="ARBA00023033"/>
    </source>
</evidence>
<dbReference type="Gene3D" id="3.20.20.30">
    <property type="entry name" value="Luciferase-like domain"/>
    <property type="match status" value="1"/>
</dbReference>
<dbReference type="EC" id="1.14.14.5" evidence="6"/>
<dbReference type="InterPro" id="IPR050172">
    <property type="entry name" value="SsuD_RutA_monooxygenase"/>
</dbReference>
<sequence>MEVEFIGYVPAGTRESAIDLPRIREGVRRHEEAGYDTVLIGYGPDSPDPFQVAAYAAAHSSRIRMLLAHRAGVVFPTVAARMIASLDHFTGGRISLNLVPGGTLDTHPRQDGDYLSKDERYARTGEYLRVLKAAWTSPTAFSHHGEHYRFDDYEPHVRPLQRPWVPLYVAGSSPAAQAVAGAHADCYACYGEPLARTAEVVSSVRAEAARAGRSTAPCFVARFTVVLGEDDDHARERARQHVRRAGAPVDPGILNNEGNRRLKAAASAAEHHDRALWTVPIGSWGSVLNALVGSPRTVADALLDYVRLGVTGFRISGISEPEDTVAIGRELIPLVRSAAAGRGPGAG</sequence>
<evidence type="ECO:0000256" key="1">
    <source>
        <dbReference type="ARBA" id="ARBA00022630"/>
    </source>
</evidence>
<evidence type="ECO:0000313" key="8">
    <source>
        <dbReference type="Proteomes" id="UP000671828"/>
    </source>
</evidence>
<dbReference type="RefSeq" id="WP_204845625.1">
    <property type="nucleotide sequence ID" value="NZ_JAFBCL010000001.1"/>
</dbReference>
<feature type="domain" description="Luciferase-like" evidence="5">
    <location>
        <begin position="14"/>
        <end position="311"/>
    </location>
</feature>
<dbReference type="PANTHER" id="PTHR42847:SF9">
    <property type="entry name" value="BLL6451 PROTEIN"/>
    <property type="match status" value="1"/>
</dbReference>
<reference evidence="7" key="2">
    <citation type="submission" date="2021-04" db="EMBL/GenBank/DDBJ databases">
        <title>Saccharothrix algeriensis WGS.</title>
        <authorList>
            <person name="Stuskova K."/>
            <person name="Hakalova E."/>
            <person name="Tebbal A.B."/>
            <person name="Eichmeier A."/>
        </authorList>
    </citation>
    <scope>NUCLEOTIDE SEQUENCE</scope>
    <source>
        <strain evidence="7">NRRL B-24137</strain>
    </source>
</reference>
<evidence type="ECO:0000313" key="7">
    <source>
        <dbReference type="EMBL" id="QTR03310.1"/>
    </source>
</evidence>
<name>A0A8T8HYK1_9PSEU</name>
<dbReference type="CDD" id="cd01094">
    <property type="entry name" value="Alkanesulfonate_monoxygenase"/>
    <property type="match status" value="1"/>
</dbReference>
<dbReference type="EMBL" id="CP072788">
    <property type="protein sequence ID" value="QTR03310.1"/>
    <property type="molecule type" value="Genomic_DNA"/>
</dbReference>
<dbReference type="SUPFAM" id="SSF51679">
    <property type="entry name" value="Bacterial luciferase-like"/>
    <property type="match status" value="1"/>
</dbReference>